<feature type="compositionally biased region" description="Basic and acidic residues" evidence="1">
    <location>
        <begin position="57"/>
        <end position="71"/>
    </location>
</feature>
<dbReference type="InterPro" id="IPR025580">
    <property type="entry name" value="Gp46"/>
</dbReference>
<evidence type="ECO:0000256" key="1">
    <source>
        <dbReference type="SAM" id="MobiDB-lite"/>
    </source>
</evidence>
<accession>A0A8S5VF05</accession>
<feature type="compositionally biased region" description="Low complexity" evidence="1">
    <location>
        <begin position="21"/>
        <end position="32"/>
    </location>
</feature>
<reference evidence="2" key="1">
    <citation type="journal article" date="2021" name="Proc. Natl. Acad. Sci. U.S.A.">
        <title>A Catalog of Tens of Thousands of Viruses from Human Metagenomes Reveals Hidden Associations with Chronic Diseases.</title>
        <authorList>
            <person name="Tisza M.J."/>
            <person name="Buck C.B."/>
        </authorList>
    </citation>
    <scope>NUCLEOTIDE SEQUENCE</scope>
    <source>
        <strain evidence="2">Ctbxa26</strain>
    </source>
</reference>
<dbReference type="Pfam" id="PF14265">
    <property type="entry name" value="DUF4355"/>
    <property type="match status" value="1"/>
</dbReference>
<dbReference type="EMBL" id="BK016254">
    <property type="protein sequence ID" value="DAG05256.1"/>
    <property type="molecule type" value="Genomic_DNA"/>
</dbReference>
<feature type="region of interest" description="Disordered" evidence="1">
    <location>
        <begin position="11"/>
        <end position="40"/>
    </location>
</feature>
<name>A0A8S5VF05_9CAUD</name>
<feature type="region of interest" description="Disordered" evidence="1">
    <location>
        <begin position="57"/>
        <end position="77"/>
    </location>
</feature>
<evidence type="ECO:0000313" key="2">
    <source>
        <dbReference type="EMBL" id="DAG05256.1"/>
    </source>
</evidence>
<protein>
    <submittedName>
        <fullName evidence="2">Capsid scaffolding protein</fullName>
    </submittedName>
</protein>
<proteinExistence type="predicted"/>
<sequence length="195" mass="22019">MKYKKMLQFFAEDGESKDNTADTTTTTDNTATDDPKEKTYTQAEVTELIEKRLIREREKQKKAASEAEKLAKMSAQEQAEYQRDEYQKELEELKAKLARADIKETARAMLAADDISISDDLISAIITDNAETTQQAIKGFAAAFKEAVKTEVANRLKGNEPKASTQSNITKAEILAVKDPIERQKLIREHISLFR</sequence>
<organism evidence="2">
    <name type="scientific">Siphoviridae sp. ctbxa26</name>
    <dbReference type="NCBI Taxonomy" id="2825568"/>
    <lineage>
        <taxon>Viruses</taxon>
        <taxon>Duplodnaviria</taxon>
        <taxon>Heunggongvirae</taxon>
        <taxon>Uroviricota</taxon>
        <taxon>Caudoviricetes</taxon>
    </lineage>
</organism>